<evidence type="ECO:0000313" key="1">
    <source>
        <dbReference type="EMBL" id="SFK75277.1"/>
    </source>
</evidence>
<organism evidence="1 2">
    <name type="scientific">Streptomyces pini</name>
    <dbReference type="NCBI Taxonomy" id="1520580"/>
    <lineage>
        <taxon>Bacteria</taxon>
        <taxon>Bacillati</taxon>
        <taxon>Actinomycetota</taxon>
        <taxon>Actinomycetes</taxon>
        <taxon>Kitasatosporales</taxon>
        <taxon>Streptomycetaceae</taxon>
        <taxon>Streptomyces</taxon>
    </lineage>
</organism>
<accession>A0A1I4C4G3</accession>
<dbReference type="OrthoDB" id="3183911at2"/>
<protein>
    <submittedName>
        <fullName evidence="1">Uncharacterized protein</fullName>
    </submittedName>
</protein>
<reference evidence="2" key="1">
    <citation type="submission" date="2016-10" db="EMBL/GenBank/DDBJ databases">
        <authorList>
            <person name="Varghese N."/>
            <person name="Submissions S."/>
        </authorList>
    </citation>
    <scope>NUCLEOTIDE SEQUENCE [LARGE SCALE GENOMIC DNA]</scope>
    <source>
        <strain evidence="2">PL19</strain>
    </source>
</reference>
<dbReference type="AlphaFoldDB" id="A0A1I4C4G3"/>
<proteinExistence type="predicted"/>
<gene>
    <name evidence="1" type="ORF">SAMN05192584_108232</name>
</gene>
<dbReference type="Proteomes" id="UP000198928">
    <property type="component" value="Unassembled WGS sequence"/>
</dbReference>
<name>A0A1I4C4G3_9ACTN</name>
<evidence type="ECO:0000313" key="2">
    <source>
        <dbReference type="Proteomes" id="UP000198928"/>
    </source>
</evidence>
<keyword evidence="2" id="KW-1185">Reference proteome</keyword>
<dbReference type="EMBL" id="FOSG01000008">
    <property type="protein sequence ID" value="SFK75277.1"/>
    <property type="molecule type" value="Genomic_DNA"/>
</dbReference>
<sequence length="82" mass="9145">MIDRQPAAHARVEIVPNDLMPDGLNVLWLERDGEGLWAVREGCSLMDAMSELNMALVYLSTVGLWLQRWGGPCEPPQLRIAA</sequence>